<dbReference type="GO" id="GO:0007018">
    <property type="term" value="P:microtubule-based movement"/>
    <property type="evidence" value="ECO:0007669"/>
    <property type="project" value="InterPro"/>
</dbReference>
<sequence length="121" mass="13131">MMMDWKAVAAQKLNLSSKKKKHRPSTSSVAETPLFATSFSGILQTSPPPAPPCLLRAVNKVKDTPGLGKVDVDFHLVLGCTSLCPTHAQYGAVPSLKSRPQEMQVALQEGPQKLWKNPKNP</sequence>
<dbReference type="AlphaFoldDB" id="A0A5E4AUQ7"/>
<dbReference type="EMBL" id="CABDUW010000143">
    <property type="protein sequence ID" value="VTJ60272.1"/>
    <property type="molecule type" value="Genomic_DNA"/>
</dbReference>
<accession>A0A5E4AUQ7</accession>
<reference evidence="2 3" key="1">
    <citation type="submission" date="2019-04" db="EMBL/GenBank/DDBJ databases">
        <authorList>
            <person name="Alioto T."/>
            <person name="Alioto T."/>
        </authorList>
    </citation>
    <scope>NUCLEOTIDE SEQUENCE [LARGE SCALE GENOMIC DNA]</scope>
</reference>
<reference evidence="1" key="2">
    <citation type="submission" date="2020-08" db="EMBL/GenBank/DDBJ databases">
        <authorList>
            <person name="Shumante A."/>
            <person name="Zimin A.V."/>
            <person name="Puiu D."/>
            <person name="Salzberg S.L."/>
        </authorList>
    </citation>
    <scope>NUCLEOTIDE SEQUENCE</scope>
    <source>
        <strain evidence="1">WC2-LM</strain>
        <tissue evidence="1">Liver</tissue>
    </source>
</reference>
<dbReference type="GO" id="GO:0003777">
    <property type="term" value="F:microtubule motor activity"/>
    <property type="evidence" value="ECO:0007669"/>
    <property type="project" value="InterPro"/>
</dbReference>
<proteinExistence type="predicted"/>
<evidence type="ECO:0000313" key="2">
    <source>
        <dbReference type="EMBL" id="VTJ60272.1"/>
    </source>
</evidence>
<evidence type="ECO:0000313" key="3">
    <source>
        <dbReference type="Proteomes" id="UP000335636"/>
    </source>
</evidence>
<dbReference type="EMBL" id="WJEC01006639">
    <property type="protein sequence ID" value="KAF7472015.1"/>
    <property type="molecule type" value="Genomic_DNA"/>
</dbReference>
<dbReference type="Proteomes" id="UP000662637">
    <property type="component" value="Unassembled WGS sequence"/>
</dbReference>
<gene>
    <name evidence="1" type="ORF">GHT09_017002</name>
    <name evidence="2" type="ORF">MONAX_5E024840</name>
</gene>
<dbReference type="PANTHER" id="PTHR21608">
    <property type="entry name" value="KINESIN-LIKE PROTEIN CG14535"/>
    <property type="match status" value="1"/>
</dbReference>
<organism evidence="2 3">
    <name type="scientific">Marmota monax</name>
    <name type="common">Woodchuck</name>
    <dbReference type="NCBI Taxonomy" id="9995"/>
    <lineage>
        <taxon>Eukaryota</taxon>
        <taxon>Metazoa</taxon>
        <taxon>Chordata</taxon>
        <taxon>Craniata</taxon>
        <taxon>Vertebrata</taxon>
        <taxon>Euteleostomi</taxon>
        <taxon>Mammalia</taxon>
        <taxon>Eutheria</taxon>
        <taxon>Euarchontoglires</taxon>
        <taxon>Glires</taxon>
        <taxon>Rodentia</taxon>
        <taxon>Sciuromorpha</taxon>
        <taxon>Sciuridae</taxon>
        <taxon>Xerinae</taxon>
        <taxon>Marmotini</taxon>
        <taxon>Marmota</taxon>
    </lineage>
</organism>
<dbReference type="PANTHER" id="PTHR21608:SF8">
    <property type="entry name" value="KINESIN-LIKE PROTEIN KIF26B"/>
    <property type="match status" value="1"/>
</dbReference>
<protein>
    <submittedName>
        <fullName evidence="2">Uncharacterized protein</fullName>
    </submittedName>
</protein>
<dbReference type="Proteomes" id="UP000335636">
    <property type="component" value="Unassembled WGS sequence"/>
</dbReference>
<keyword evidence="3" id="KW-1185">Reference proteome</keyword>
<name>A0A5E4AUQ7_MARMO</name>
<evidence type="ECO:0000313" key="1">
    <source>
        <dbReference type="EMBL" id="KAF7472015.1"/>
    </source>
</evidence>
<dbReference type="InterPro" id="IPR027640">
    <property type="entry name" value="Kinesin-like_fam"/>
</dbReference>